<dbReference type="AlphaFoldDB" id="Q1IWJ7"/>
<dbReference type="HOGENOM" id="CLU_2022930_0_0_0"/>
<proteinExistence type="predicted"/>
<dbReference type="InterPro" id="IPR021377">
    <property type="entry name" value="DUF3006"/>
</dbReference>
<sequence>MQDEVVAHALVWHGNRITAARYAGGVKEGEQEPRERWTVDGIEDGPQGRVARVEREDGHTFDLPLQVLPAGVQEGDVLEVRDGPDGVRVERLPAETRARRERAQRRLDALNSVPEDGEEINR</sequence>
<dbReference type="EMBL" id="CP000359">
    <property type="protein sequence ID" value="ABF46387.1"/>
    <property type="molecule type" value="Genomic_DNA"/>
</dbReference>
<dbReference type="Proteomes" id="UP000002431">
    <property type="component" value="Chromosome"/>
</dbReference>
<gene>
    <name evidence="2" type="ordered locus">Dgeo_2093</name>
</gene>
<keyword evidence="3" id="KW-1185">Reference proteome</keyword>
<reference evidence="2" key="1">
    <citation type="submission" date="2006-04" db="EMBL/GenBank/DDBJ databases">
        <title>Complete sequence of chromosome of Deinococcus geothermalis DSM 11300.</title>
        <authorList>
            <consortium name="US DOE Joint Genome Institute"/>
            <person name="Copeland A."/>
            <person name="Lucas S."/>
            <person name="Lapidus A."/>
            <person name="Barry K."/>
            <person name="Detter J.C."/>
            <person name="Glavina del Rio T."/>
            <person name="Hammon N."/>
            <person name="Israni S."/>
            <person name="Dalin E."/>
            <person name="Tice H."/>
            <person name="Pitluck S."/>
            <person name="Brettin T."/>
            <person name="Bruce D."/>
            <person name="Han C."/>
            <person name="Tapia R."/>
            <person name="Saunders E."/>
            <person name="Gilna P."/>
            <person name="Schmutz J."/>
            <person name="Larimer F."/>
            <person name="Land M."/>
            <person name="Hauser L."/>
            <person name="Kyrpides N."/>
            <person name="Kim E."/>
            <person name="Daly M.J."/>
            <person name="Fredrickson J.K."/>
            <person name="Makarova K.S."/>
            <person name="Gaidamakova E.K."/>
            <person name="Zhai M."/>
            <person name="Richardson P."/>
        </authorList>
    </citation>
    <scope>NUCLEOTIDE SEQUENCE</scope>
    <source>
        <strain evidence="2">DSM 11300</strain>
    </source>
</reference>
<dbReference type="Pfam" id="PF11213">
    <property type="entry name" value="DUF3006"/>
    <property type="match status" value="1"/>
</dbReference>
<evidence type="ECO:0008006" key="4">
    <source>
        <dbReference type="Google" id="ProtNLM"/>
    </source>
</evidence>
<protein>
    <recommendedName>
        <fullName evidence="4">DUF3006 domain-containing protein</fullName>
    </recommendedName>
</protein>
<accession>Q1IWJ7</accession>
<dbReference type="KEGG" id="dge:Dgeo_2093"/>
<evidence type="ECO:0000256" key="1">
    <source>
        <dbReference type="SAM" id="MobiDB-lite"/>
    </source>
</evidence>
<evidence type="ECO:0000313" key="2">
    <source>
        <dbReference type="EMBL" id="ABF46387.1"/>
    </source>
</evidence>
<name>Q1IWJ7_DEIGD</name>
<organism evidence="2 3">
    <name type="scientific">Deinococcus geothermalis (strain DSM 11300 / CIP 105573 / AG-3a)</name>
    <dbReference type="NCBI Taxonomy" id="319795"/>
    <lineage>
        <taxon>Bacteria</taxon>
        <taxon>Thermotogati</taxon>
        <taxon>Deinococcota</taxon>
        <taxon>Deinococci</taxon>
        <taxon>Deinococcales</taxon>
        <taxon>Deinococcaceae</taxon>
        <taxon>Deinococcus</taxon>
    </lineage>
</organism>
<evidence type="ECO:0000313" key="3">
    <source>
        <dbReference type="Proteomes" id="UP000002431"/>
    </source>
</evidence>
<dbReference type="STRING" id="319795.Dgeo_2093"/>
<feature type="region of interest" description="Disordered" evidence="1">
    <location>
        <begin position="91"/>
        <end position="122"/>
    </location>
</feature>